<evidence type="ECO:0000256" key="6">
    <source>
        <dbReference type="ARBA" id="ARBA00023136"/>
    </source>
</evidence>
<feature type="transmembrane region" description="Helical" evidence="7">
    <location>
        <begin position="1045"/>
        <end position="1071"/>
    </location>
</feature>
<feature type="transmembrane region" description="Helical" evidence="7">
    <location>
        <begin position="1006"/>
        <end position="1025"/>
    </location>
</feature>
<name>A0A142CV45_9EURY</name>
<accession>A0A142CV45</accession>
<keyword evidence="5 7" id="KW-1133">Transmembrane helix</keyword>
<evidence type="ECO:0000313" key="10">
    <source>
        <dbReference type="Proteomes" id="UP000073604"/>
    </source>
</evidence>
<feature type="transmembrane region" description="Helical" evidence="7">
    <location>
        <begin position="582"/>
        <end position="604"/>
    </location>
</feature>
<keyword evidence="3" id="KW-1003">Cell membrane</keyword>
<feature type="transmembrane region" description="Helical" evidence="7">
    <location>
        <begin position="769"/>
        <end position="788"/>
    </location>
</feature>
<protein>
    <submittedName>
        <fullName evidence="9">Multidrug RND transporter</fullName>
    </submittedName>
</protein>
<comment type="subcellular location">
    <subcellularLocation>
        <location evidence="1">Cell membrane</location>
        <topology evidence="1">Multi-pass membrane protein</topology>
    </subcellularLocation>
</comment>
<feature type="transmembrane region" description="Helical" evidence="7">
    <location>
        <begin position="711"/>
        <end position="733"/>
    </location>
</feature>
<feature type="domain" description="SSD" evidence="8">
    <location>
        <begin position="607"/>
        <end position="732"/>
    </location>
</feature>
<keyword evidence="10" id="KW-1185">Reference proteome</keyword>
<evidence type="ECO:0000256" key="5">
    <source>
        <dbReference type="ARBA" id="ARBA00022989"/>
    </source>
</evidence>
<evidence type="ECO:0000256" key="4">
    <source>
        <dbReference type="ARBA" id="ARBA00022692"/>
    </source>
</evidence>
<feature type="transmembrane region" description="Helical" evidence="7">
    <location>
        <begin position="976"/>
        <end position="999"/>
    </location>
</feature>
<feature type="transmembrane region" description="Helical" evidence="7">
    <location>
        <begin position="680"/>
        <end position="699"/>
    </location>
</feature>
<evidence type="ECO:0000256" key="2">
    <source>
        <dbReference type="ARBA" id="ARBA00010157"/>
    </source>
</evidence>
<feature type="transmembrane region" description="Helical" evidence="7">
    <location>
        <begin position="1083"/>
        <end position="1109"/>
    </location>
</feature>
<dbReference type="GeneID" id="27139966"/>
<feature type="transmembrane region" description="Helical" evidence="7">
    <location>
        <begin position="950"/>
        <end position="970"/>
    </location>
</feature>
<evidence type="ECO:0000256" key="7">
    <source>
        <dbReference type="SAM" id="Phobius"/>
    </source>
</evidence>
<dbReference type="RefSeq" id="WP_062388942.1">
    <property type="nucleotide sequence ID" value="NZ_CP014750.1"/>
</dbReference>
<dbReference type="AlphaFoldDB" id="A0A142CV45"/>
<dbReference type="EMBL" id="CP014750">
    <property type="protein sequence ID" value="AMQ18647.1"/>
    <property type="molecule type" value="Genomic_DNA"/>
</dbReference>
<dbReference type="Gene3D" id="1.20.1640.10">
    <property type="entry name" value="Multidrug efflux transporter AcrB transmembrane domain"/>
    <property type="match status" value="2"/>
</dbReference>
<evidence type="ECO:0000259" key="8">
    <source>
        <dbReference type="PROSITE" id="PS50156"/>
    </source>
</evidence>
<sequence>MAWNDWIAKHPKIVLAAWIVLILIMAPLAGKLSELTDYSTEQMVSHEIESIKVQDIMSEEFSKAQNPNMTYLLITNITVNNENARKAYYSFKNRVEGKYASNVTSYYDALDMLWDMDYELTLNITRMTANMTGVLYRSVKGAQDGYGTLLNQLLLLKNTTDTMKTSLVATAQGYLALKSNLTSIYTQLNMTSGLLQMADGIYVQLCTQNPNMTTPERTQALQNELIAKLPESQWAIVPEVVQAVTSADPYCTGTLLSDKGLLENTTVELVYGMITSAGTSFPFEIPKEVLFQLYESGGDETAIDTMAQNMLKAQIAEQMNGLAPSPEALADIIVSEVAKDPYGVVSGEKLEDATVRVVLALSPQKTEETEKIVRELYSGADPRELAKELFMRGMQEQMKNQTIPEEFAGVINDLIEQVIQNYPMSEEELEELVKDTVKSLVSDYAKNNPYGVELNFDQNLLVDIAFKFKDNPEAITREDVRPLAEELWPVFREKAGTYLSMLKSDDNTTLLITFVPFGRPGPSGDEFKYLAQNATEVKKIALEEFGKYFPDVKGALGGTPVQMHEMTEYGEKDNQKTSQASIVGALIVLFILMGGALLATFLPFTGVATSALTALGIAYLLARGGFLNIGSWAEMLTITTALGLGIDYSTYYVHRFKEYIAEGYDHEKAVAEALRRAKDAVLASAFTDIIAFASFVLAWEFPIFQQMGIIAPLAVVTVLIASLTFIPAITALIGDKSWFWWPRHIKHIKTMDVHERSKIAEWVIKHAKAILLIGLLIAVPATYTFFTFEGTHDISLFLPEGSETLTFMHLSQEKFGASVMSPNYVIIDLGHKITDDDLKLIDEITGHIAEMTGVKAVYSPTRPYGEPVSNLTLSAIKSLGGERFISKGETMIMIQIDPVYAPTDEKAKELVKSLRTYMSELEKEGKIKEGLVGGGAALSMDLSDRISDIFWHRIIPVALVLMFISLIPTLKGLPAVISTMITIFLGVMTSIWVSTWLFGKVFNQEVMWFLPLMVFVVLMGVGIDYNSFYLVKARDEFERREPEEALIVAAGTMDTLVIGLAVVLASTYGALMLSSTWGTREIGFALSAGVLLTATMAVYFIGPAFMSLFGEKAWWPLFKKGKEAERK</sequence>
<dbReference type="SUPFAM" id="SSF82866">
    <property type="entry name" value="Multidrug efflux transporter AcrB transmembrane domain"/>
    <property type="match status" value="2"/>
</dbReference>
<organism evidence="9 10">
    <name type="scientific">Thermococcus peptonophilus</name>
    <dbReference type="NCBI Taxonomy" id="53952"/>
    <lineage>
        <taxon>Archaea</taxon>
        <taxon>Methanobacteriati</taxon>
        <taxon>Methanobacteriota</taxon>
        <taxon>Thermococci</taxon>
        <taxon>Thermococcales</taxon>
        <taxon>Thermococcaceae</taxon>
        <taxon>Thermococcus</taxon>
    </lineage>
</organism>
<dbReference type="PANTHER" id="PTHR33406">
    <property type="entry name" value="MEMBRANE PROTEIN MJ1562-RELATED"/>
    <property type="match status" value="1"/>
</dbReference>
<reference evidence="10" key="1">
    <citation type="submission" date="2016-03" db="EMBL/GenBank/DDBJ databases">
        <authorList>
            <person name="Oger P.M."/>
        </authorList>
    </citation>
    <scope>NUCLEOTIDE SEQUENCE [LARGE SCALE GENOMIC DNA]</scope>
    <source>
        <strain evidence="10">OG-1</strain>
    </source>
</reference>
<proteinExistence type="inferred from homology"/>
<gene>
    <name evidence="9" type="ORF">A0127_05430</name>
</gene>
<dbReference type="Pfam" id="PF03176">
    <property type="entry name" value="MMPL"/>
    <property type="match status" value="2"/>
</dbReference>
<dbReference type="InterPro" id="IPR004869">
    <property type="entry name" value="MMPL_dom"/>
</dbReference>
<comment type="similarity">
    <text evidence="2">Belongs to the resistance-nodulation-cell division (RND) (TC 2.A.6) family. MmpL subfamily.</text>
</comment>
<evidence type="ECO:0000256" key="3">
    <source>
        <dbReference type="ARBA" id="ARBA00022475"/>
    </source>
</evidence>
<dbReference type="InterPro" id="IPR000731">
    <property type="entry name" value="SSD"/>
</dbReference>
<evidence type="ECO:0000256" key="1">
    <source>
        <dbReference type="ARBA" id="ARBA00004651"/>
    </source>
</evidence>
<evidence type="ECO:0000313" key="9">
    <source>
        <dbReference type="EMBL" id="AMQ18647.1"/>
    </source>
</evidence>
<dbReference type="PANTHER" id="PTHR33406:SF6">
    <property type="entry name" value="MEMBRANE PROTEIN YDGH-RELATED"/>
    <property type="match status" value="1"/>
</dbReference>
<dbReference type="Proteomes" id="UP000073604">
    <property type="component" value="Chromosome"/>
</dbReference>
<dbReference type="STRING" id="53952.A0127_05430"/>
<dbReference type="GO" id="GO:0005886">
    <property type="term" value="C:plasma membrane"/>
    <property type="evidence" value="ECO:0007669"/>
    <property type="project" value="UniProtKB-SubCell"/>
</dbReference>
<dbReference type="InterPro" id="IPR050545">
    <property type="entry name" value="Mycobact_MmpL"/>
</dbReference>
<dbReference type="OrthoDB" id="42357at2157"/>
<dbReference type="PROSITE" id="PS50156">
    <property type="entry name" value="SSD"/>
    <property type="match status" value="1"/>
</dbReference>
<keyword evidence="4 7" id="KW-0812">Transmembrane</keyword>
<keyword evidence="6 7" id="KW-0472">Membrane</keyword>
<dbReference type="KEGG" id="tpep:A0127_05430"/>